<comment type="caution">
    <text evidence="5">The sequence shown here is derived from an EMBL/GenBank/DDBJ whole genome shotgun (WGS) entry which is preliminary data.</text>
</comment>
<dbReference type="PANTHER" id="PTHR12650">
    <property type="entry name" value="40S RIBOSOMAL PROTEIN S30/UBIQUITIN-LIKE PROTEIN FUBI"/>
    <property type="match status" value="1"/>
</dbReference>
<feature type="region of interest" description="Disordered" evidence="3">
    <location>
        <begin position="126"/>
        <end position="151"/>
    </location>
</feature>
<keyword evidence="6" id="KW-1185">Reference proteome</keyword>
<gene>
    <name evidence="5" type="ORF">LSTR_LSTR014435</name>
</gene>
<dbReference type="InterPro" id="IPR006846">
    <property type="entry name" value="Ribosomal_eS30"/>
</dbReference>
<evidence type="ECO:0000313" key="6">
    <source>
        <dbReference type="Proteomes" id="UP000291343"/>
    </source>
</evidence>
<evidence type="ECO:0000256" key="1">
    <source>
        <dbReference type="ARBA" id="ARBA00022980"/>
    </source>
</evidence>
<dbReference type="FunCoup" id="A0A482XAG9">
    <property type="interactions" value="558"/>
</dbReference>
<dbReference type="SMART" id="SM00213">
    <property type="entry name" value="UBQ"/>
    <property type="match status" value="1"/>
</dbReference>
<proteinExistence type="predicted"/>
<dbReference type="InParanoid" id="A0A482XAG9"/>
<dbReference type="GO" id="GO:0022627">
    <property type="term" value="C:cytosolic small ribosomal subunit"/>
    <property type="evidence" value="ECO:0007669"/>
    <property type="project" value="TreeGrafter"/>
</dbReference>
<dbReference type="PANTHER" id="PTHR12650:SF15">
    <property type="entry name" value="RIBOSOMAL PROTEIN S30, ISOFORM A"/>
    <property type="match status" value="1"/>
</dbReference>
<dbReference type="EMBL" id="QKKF02013960">
    <property type="protein sequence ID" value="RZF42814.1"/>
    <property type="molecule type" value="Genomic_DNA"/>
</dbReference>
<feature type="compositionally biased region" description="Basic residues" evidence="3">
    <location>
        <begin position="141"/>
        <end position="151"/>
    </location>
</feature>
<protein>
    <recommendedName>
        <fullName evidence="4">Ubiquitin-like domain-containing protein</fullName>
    </recommendedName>
</protein>
<dbReference type="PROSITE" id="PS50053">
    <property type="entry name" value="UBIQUITIN_2"/>
    <property type="match status" value="1"/>
</dbReference>
<organism evidence="5 6">
    <name type="scientific">Laodelphax striatellus</name>
    <name type="common">Small brown planthopper</name>
    <name type="synonym">Delphax striatella</name>
    <dbReference type="NCBI Taxonomy" id="195883"/>
    <lineage>
        <taxon>Eukaryota</taxon>
        <taxon>Metazoa</taxon>
        <taxon>Ecdysozoa</taxon>
        <taxon>Arthropoda</taxon>
        <taxon>Hexapoda</taxon>
        <taxon>Insecta</taxon>
        <taxon>Pterygota</taxon>
        <taxon>Neoptera</taxon>
        <taxon>Paraneoptera</taxon>
        <taxon>Hemiptera</taxon>
        <taxon>Auchenorrhyncha</taxon>
        <taxon>Fulgoroidea</taxon>
        <taxon>Delphacidae</taxon>
        <taxon>Criomorphinae</taxon>
        <taxon>Laodelphax</taxon>
    </lineage>
</organism>
<evidence type="ECO:0000256" key="2">
    <source>
        <dbReference type="ARBA" id="ARBA00023274"/>
    </source>
</evidence>
<feature type="domain" description="Ubiquitin-like" evidence="4">
    <location>
        <begin position="47"/>
        <end position="101"/>
    </location>
</feature>
<evidence type="ECO:0000256" key="3">
    <source>
        <dbReference type="SAM" id="MobiDB-lite"/>
    </source>
</evidence>
<dbReference type="Proteomes" id="UP000291343">
    <property type="component" value="Unassembled WGS sequence"/>
</dbReference>
<accession>A0A482XAG9</accession>
<dbReference type="SMR" id="A0A482XAG9"/>
<dbReference type="Pfam" id="PF00240">
    <property type="entry name" value="ubiquitin"/>
    <property type="match status" value="1"/>
</dbReference>
<dbReference type="GO" id="GO:0006412">
    <property type="term" value="P:translation"/>
    <property type="evidence" value="ECO:0007669"/>
    <property type="project" value="InterPro"/>
</dbReference>
<dbReference type="STRING" id="195883.A0A482XAG9"/>
<dbReference type="InterPro" id="IPR029071">
    <property type="entry name" value="Ubiquitin-like_domsf"/>
</dbReference>
<evidence type="ECO:0000259" key="4">
    <source>
        <dbReference type="PROSITE" id="PS50053"/>
    </source>
</evidence>
<sequence length="177" mass="19601">MPQCESCSDFSTLYHFSVRSFPLPLELGKAIELCYLFSTCLRIPAIMQLSIRGQSNHIVDCDGNETVASIKDRVAALENLPPQLVALYSCGKPLDNDLPVSGLENFSIEVTIPLLGGKVHGSLARAGKVKGQTPKVEKQEKKKKKTGRAKRRIQYNRRFVNVVQTFGRKRGPNSNNA</sequence>
<evidence type="ECO:0000313" key="5">
    <source>
        <dbReference type="EMBL" id="RZF42814.1"/>
    </source>
</evidence>
<dbReference type="GO" id="GO:0003735">
    <property type="term" value="F:structural constituent of ribosome"/>
    <property type="evidence" value="ECO:0007669"/>
    <property type="project" value="InterPro"/>
</dbReference>
<dbReference type="Pfam" id="PF04758">
    <property type="entry name" value="Ribosomal_S30"/>
    <property type="match status" value="1"/>
</dbReference>
<dbReference type="InterPro" id="IPR000626">
    <property type="entry name" value="Ubiquitin-like_dom"/>
</dbReference>
<reference evidence="5 6" key="1">
    <citation type="journal article" date="2017" name="Gigascience">
        <title>Genome sequence of the small brown planthopper, Laodelphax striatellus.</title>
        <authorList>
            <person name="Zhu J."/>
            <person name="Jiang F."/>
            <person name="Wang X."/>
            <person name="Yang P."/>
            <person name="Bao Y."/>
            <person name="Zhao W."/>
            <person name="Wang W."/>
            <person name="Lu H."/>
            <person name="Wang Q."/>
            <person name="Cui N."/>
            <person name="Li J."/>
            <person name="Chen X."/>
            <person name="Luo L."/>
            <person name="Yu J."/>
            <person name="Kang L."/>
            <person name="Cui F."/>
        </authorList>
    </citation>
    <scope>NUCLEOTIDE SEQUENCE [LARGE SCALE GENOMIC DNA]</scope>
    <source>
        <strain evidence="5">Lst14</strain>
    </source>
</reference>
<keyword evidence="1" id="KW-0689">Ribosomal protein</keyword>
<dbReference type="OrthoDB" id="199599at2759"/>
<dbReference type="AlphaFoldDB" id="A0A482XAG9"/>
<keyword evidence="2" id="KW-0687">Ribonucleoprotein</keyword>
<dbReference type="SUPFAM" id="SSF54236">
    <property type="entry name" value="Ubiquitin-like"/>
    <property type="match status" value="1"/>
</dbReference>
<name>A0A482XAG9_LAOST</name>